<dbReference type="STRING" id="1325130.HFN_1381"/>
<dbReference type="EMBL" id="BASD01000035">
    <property type="protein sequence ID" value="GAD20137.1"/>
    <property type="molecule type" value="Genomic_DNA"/>
</dbReference>
<dbReference type="OrthoDB" id="5327370at2"/>
<organism evidence="1 2">
    <name type="scientific">Helicobacter fennelliae MRY12-0050</name>
    <dbReference type="NCBI Taxonomy" id="1325130"/>
    <lineage>
        <taxon>Bacteria</taxon>
        <taxon>Pseudomonadati</taxon>
        <taxon>Campylobacterota</taxon>
        <taxon>Epsilonproteobacteria</taxon>
        <taxon>Campylobacterales</taxon>
        <taxon>Helicobacteraceae</taxon>
        <taxon>Helicobacter</taxon>
    </lineage>
</organism>
<gene>
    <name evidence="1" type="ORF">HFN_1381</name>
</gene>
<dbReference type="PROSITE" id="PS51257">
    <property type="entry name" value="PROKAR_LIPOPROTEIN"/>
    <property type="match status" value="1"/>
</dbReference>
<sequence>MKYFILIFISLITLVIITSCGLIRTSSADKEKVRIAEEYGGIYVFDKKLRDEIIQREKEKKEYRGKYLGEYIQVGNETHFVDFTYLNNKFPQILSNGCKYFAKGLSVQEYERTDLSPYKEKIKEYTGEEAYNILHKGLSVSSYYVDKNNKVIPITFYTYIYDTITTYGLYGDEGAGFRLTNRYSVGIAGGNIFYLENGKFIKSDEIRKGERE</sequence>
<comment type="caution">
    <text evidence="1">The sequence shown here is derived from an EMBL/GenBank/DDBJ whole genome shotgun (WGS) entry which is preliminary data.</text>
</comment>
<reference evidence="1 2" key="1">
    <citation type="journal article" date="2013" name="Genome Announc.">
        <title>Draft Genome Sequence of Helicobacter fennelliae Strain MRY12-0050, Isolated from a Bacteremia Patient.</title>
        <authorList>
            <person name="Rimbara E."/>
            <person name="Matsui M."/>
            <person name="Mori S."/>
            <person name="Suzuki S."/>
            <person name="Suzuki M."/>
            <person name="Kim H."/>
            <person name="Sekizuka T."/>
            <person name="Kuroda M."/>
            <person name="Shibayama K."/>
        </authorList>
    </citation>
    <scope>NUCLEOTIDE SEQUENCE [LARGE SCALE GENOMIC DNA]</scope>
    <source>
        <strain evidence="1 2">MRY12-0050</strain>
    </source>
</reference>
<dbReference type="Proteomes" id="UP000018143">
    <property type="component" value="Unassembled WGS sequence"/>
</dbReference>
<evidence type="ECO:0000313" key="2">
    <source>
        <dbReference type="Proteomes" id="UP000018143"/>
    </source>
</evidence>
<accession>T1DXC2</accession>
<proteinExistence type="predicted"/>
<keyword evidence="2" id="KW-1185">Reference proteome</keyword>
<dbReference type="RefSeq" id="WP_023949917.1">
    <property type="nucleotide sequence ID" value="NZ_BASD01000035.1"/>
</dbReference>
<protein>
    <recommendedName>
        <fullName evidence="3">Lipoprotein</fullName>
    </recommendedName>
</protein>
<evidence type="ECO:0000313" key="1">
    <source>
        <dbReference type="EMBL" id="GAD20137.1"/>
    </source>
</evidence>
<dbReference type="AlphaFoldDB" id="T1DXC2"/>
<name>T1DXC2_9HELI</name>
<evidence type="ECO:0008006" key="3">
    <source>
        <dbReference type="Google" id="ProtNLM"/>
    </source>
</evidence>